<accession>A0A1H0A1N3</accession>
<evidence type="ECO:0000256" key="1">
    <source>
        <dbReference type="SAM" id="Phobius"/>
    </source>
</evidence>
<dbReference type="Proteomes" id="UP000199182">
    <property type="component" value="Unassembled WGS sequence"/>
</dbReference>
<dbReference type="STRING" id="258515.SAMN05192585_1159"/>
<dbReference type="NCBIfam" id="TIGR02876">
    <property type="entry name" value="spore_yqfD"/>
    <property type="match status" value="1"/>
</dbReference>
<keyword evidence="3" id="KW-1185">Reference proteome</keyword>
<evidence type="ECO:0000313" key="2">
    <source>
        <dbReference type="EMBL" id="SDN27609.1"/>
    </source>
</evidence>
<dbReference type="AlphaFoldDB" id="A0A1H0A1N3"/>
<keyword evidence="1" id="KW-1133">Transmembrane helix</keyword>
<name>A0A1H0A1N3_9FIRM</name>
<keyword evidence="1" id="KW-0472">Membrane</keyword>
<organism evidence="2 3">
    <name type="scientific">Acetanaerobacterium elongatum</name>
    <dbReference type="NCBI Taxonomy" id="258515"/>
    <lineage>
        <taxon>Bacteria</taxon>
        <taxon>Bacillati</taxon>
        <taxon>Bacillota</taxon>
        <taxon>Clostridia</taxon>
        <taxon>Eubacteriales</taxon>
        <taxon>Oscillospiraceae</taxon>
        <taxon>Acetanaerobacterium</taxon>
    </lineage>
</organism>
<gene>
    <name evidence="2" type="ORF">SAMN05192585_1159</name>
</gene>
<dbReference type="RefSeq" id="WP_162840354.1">
    <property type="nucleotide sequence ID" value="NZ_FNID01000015.1"/>
</dbReference>
<dbReference type="PIRSF" id="PIRSF029895">
    <property type="entry name" value="SpoIV"/>
    <property type="match status" value="1"/>
</dbReference>
<proteinExistence type="predicted"/>
<feature type="transmembrane region" description="Helical" evidence="1">
    <location>
        <begin position="89"/>
        <end position="110"/>
    </location>
</feature>
<reference evidence="2 3" key="1">
    <citation type="submission" date="2016-10" db="EMBL/GenBank/DDBJ databases">
        <authorList>
            <person name="de Groot N.N."/>
        </authorList>
    </citation>
    <scope>NUCLEOTIDE SEQUENCE [LARGE SCALE GENOMIC DNA]</scope>
    <source>
        <strain evidence="2 3">CGMCC 1.5012</strain>
    </source>
</reference>
<dbReference type="InterPro" id="IPR010690">
    <property type="entry name" value="YqfD"/>
</dbReference>
<dbReference type="Pfam" id="PF06898">
    <property type="entry name" value="YqfD"/>
    <property type="match status" value="1"/>
</dbReference>
<dbReference type="EMBL" id="FNID01000015">
    <property type="protein sequence ID" value="SDN27609.1"/>
    <property type="molecule type" value="Genomic_DNA"/>
</dbReference>
<keyword evidence="1" id="KW-0812">Transmembrane</keyword>
<sequence length="395" mass="44773">MFIVKLVRWLKGYVSFTVIGAFAERFLNLVTRAGISIWNISRKDEVLTACTVAKDYKRLRTPAKKSGVRLRLNNRFGLPFRARKYRKRAGLLLGVAIFIGFIMLMSQFIWSVEVVGNVEVSRFEILKALEVEGIKVGGYKNNIDIPAAKQRLLLALDDLSWLTINLSGTTAVVEVKERTKEPKMEPVDIPCNIVAARSGQILKMEVYDGESMVKKGDVVKAGDILVSGIIEDKSGNNTIKHAGAKVIAQVQEHREYDVPLVTEVTRYTGKERTKRLLSFLNTDIPIWFCGSTEFDYRLETAKDTLSLFGIELPVIYKEERYREVISKKVPVTEEKAKGAVLLLVKKFEKDELKDAEIISRIIDVKKMNNRYLVKVDMVANVDIAKEQEILVQNLE</sequence>
<evidence type="ECO:0000313" key="3">
    <source>
        <dbReference type="Proteomes" id="UP000199182"/>
    </source>
</evidence>
<protein>
    <submittedName>
        <fullName evidence="2">Similar to stage IV sporulation protein</fullName>
    </submittedName>
</protein>